<dbReference type="InterPro" id="IPR006433">
    <property type="entry name" value="Prohead_protease"/>
</dbReference>
<dbReference type="InterPro" id="IPR054613">
    <property type="entry name" value="Peptidase_S78_dom"/>
</dbReference>
<dbReference type="Proteomes" id="UP001238450">
    <property type="component" value="Unassembled WGS sequence"/>
</dbReference>
<reference evidence="5 6" key="1">
    <citation type="submission" date="2023-07" db="EMBL/GenBank/DDBJ databases">
        <title>Genomic Encyclopedia of Type Strains, Phase IV (KMG-IV): sequencing the most valuable type-strain genomes for metagenomic binning, comparative biology and taxonomic classification.</title>
        <authorList>
            <person name="Goeker M."/>
        </authorList>
    </citation>
    <scope>NUCLEOTIDE SEQUENCE [LARGE SCALE GENOMIC DNA]</scope>
    <source>
        <strain evidence="5 6">DSM 46876</strain>
    </source>
</reference>
<evidence type="ECO:0000313" key="5">
    <source>
        <dbReference type="EMBL" id="MDQ0417914.1"/>
    </source>
</evidence>
<keyword evidence="6" id="KW-1185">Reference proteome</keyword>
<evidence type="ECO:0000256" key="2">
    <source>
        <dbReference type="ARBA" id="ARBA00022670"/>
    </source>
</evidence>
<evidence type="ECO:0000259" key="4">
    <source>
        <dbReference type="Pfam" id="PF04586"/>
    </source>
</evidence>
<evidence type="ECO:0000313" key="6">
    <source>
        <dbReference type="Proteomes" id="UP001238450"/>
    </source>
</evidence>
<dbReference type="Pfam" id="PF04586">
    <property type="entry name" value="Peptidase_S78"/>
    <property type="match status" value="1"/>
</dbReference>
<dbReference type="GO" id="GO:0006508">
    <property type="term" value="P:proteolysis"/>
    <property type="evidence" value="ECO:0007669"/>
    <property type="project" value="UniProtKB-KW"/>
</dbReference>
<dbReference type="RefSeq" id="WP_307253232.1">
    <property type="nucleotide sequence ID" value="NZ_JAUSUV010000008.1"/>
</dbReference>
<dbReference type="SUPFAM" id="SSF50789">
    <property type="entry name" value="Herpes virus serine proteinase, assemblin"/>
    <property type="match status" value="1"/>
</dbReference>
<keyword evidence="2 5" id="KW-0645">Protease</keyword>
<feature type="domain" description="Prohead serine protease" evidence="4">
    <location>
        <begin position="11"/>
        <end position="148"/>
    </location>
</feature>
<proteinExistence type="predicted"/>
<protein>
    <submittedName>
        <fullName evidence="5">HK97 family phage prohead protease</fullName>
    </submittedName>
</protein>
<keyword evidence="1" id="KW-1188">Viral release from host cell</keyword>
<dbReference type="GO" id="GO:0008233">
    <property type="term" value="F:peptidase activity"/>
    <property type="evidence" value="ECO:0007669"/>
    <property type="project" value="UniProtKB-KW"/>
</dbReference>
<evidence type="ECO:0000256" key="3">
    <source>
        <dbReference type="ARBA" id="ARBA00022801"/>
    </source>
</evidence>
<accession>A0AAJ1TG61</accession>
<gene>
    <name evidence="5" type="ORF">J2Z48_002098</name>
</gene>
<keyword evidence="3" id="KW-0378">Hydrolase</keyword>
<sequence>MKYKSFPVEYKVDESKREIEAYVSIFDHVDAGKDRVKQGAFLKTLQEEHKQPRIKALYQHDPKCPVGRPRVMEEDSTGLFTITPISKTTLGNDLLILAQDGVITETSIGYGTVKEQWDQDEGIRDLMELKLWEYSYVTWGMNDLALVTGVKSLDQLWNYLDVVHECQKEVKAGRMLSEKNRLLVQQAHDALGNLLLQVDDSKNAEDPHLMEVKRLAEEIQLEVDLNNILKEVSR</sequence>
<dbReference type="NCBIfam" id="TIGR01543">
    <property type="entry name" value="proheadase_HK97"/>
    <property type="match status" value="1"/>
</dbReference>
<name>A0AAJ1TG61_9BACL</name>
<organism evidence="5 6">
    <name type="scientific">Croceifilum oryzae</name>
    <dbReference type="NCBI Taxonomy" id="1553429"/>
    <lineage>
        <taxon>Bacteria</taxon>
        <taxon>Bacillati</taxon>
        <taxon>Bacillota</taxon>
        <taxon>Bacilli</taxon>
        <taxon>Bacillales</taxon>
        <taxon>Thermoactinomycetaceae</taxon>
        <taxon>Croceifilum</taxon>
    </lineage>
</organism>
<dbReference type="EMBL" id="JAUSUV010000008">
    <property type="protein sequence ID" value="MDQ0417914.1"/>
    <property type="molecule type" value="Genomic_DNA"/>
</dbReference>
<evidence type="ECO:0000256" key="1">
    <source>
        <dbReference type="ARBA" id="ARBA00022612"/>
    </source>
</evidence>
<comment type="caution">
    <text evidence="5">The sequence shown here is derived from an EMBL/GenBank/DDBJ whole genome shotgun (WGS) entry which is preliminary data.</text>
</comment>
<dbReference type="AlphaFoldDB" id="A0AAJ1TG61"/>